<feature type="region of interest" description="Disordered" evidence="1">
    <location>
        <begin position="44"/>
        <end position="66"/>
    </location>
</feature>
<reference evidence="2 3" key="1">
    <citation type="submission" date="2019-03" db="EMBL/GenBank/DDBJ databases">
        <title>Draft genome sequences of novel Actinobacteria.</title>
        <authorList>
            <person name="Sahin N."/>
            <person name="Ay H."/>
            <person name="Saygin H."/>
        </authorList>
    </citation>
    <scope>NUCLEOTIDE SEQUENCE [LARGE SCALE GENOMIC DNA]</scope>
    <source>
        <strain evidence="2 3">DSM 45941</strain>
    </source>
</reference>
<proteinExistence type="predicted"/>
<gene>
    <name evidence="2" type="ORF">E1293_19265</name>
</gene>
<protein>
    <submittedName>
        <fullName evidence="2">Uncharacterized protein</fullName>
    </submittedName>
</protein>
<dbReference type="Proteomes" id="UP000295578">
    <property type="component" value="Unassembled WGS sequence"/>
</dbReference>
<dbReference type="EMBL" id="SMKY01000081">
    <property type="protein sequence ID" value="TDD81169.1"/>
    <property type="molecule type" value="Genomic_DNA"/>
</dbReference>
<organism evidence="2 3">
    <name type="scientific">Actinomadura darangshiensis</name>
    <dbReference type="NCBI Taxonomy" id="705336"/>
    <lineage>
        <taxon>Bacteria</taxon>
        <taxon>Bacillati</taxon>
        <taxon>Actinomycetota</taxon>
        <taxon>Actinomycetes</taxon>
        <taxon>Streptosporangiales</taxon>
        <taxon>Thermomonosporaceae</taxon>
        <taxon>Actinomadura</taxon>
    </lineage>
</organism>
<evidence type="ECO:0000256" key="1">
    <source>
        <dbReference type="SAM" id="MobiDB-lite"/>
    </source>
</evidence>
<dbReference type="RefSeq" id="WP_132198807.1">
    <property type="nucleotide sequence ID" value="NZ_SMKY01000081.1"/>
</dbReference>
<evidence type="ECO:0000313" key="3">
    <source>
        <dbReference type="Proteomes" id="UP000295578"/>
    </source>
</evidence>
<name>A0A4R5B876_9ACTN</name>
<comment type="caution">
    <text evidence="2">The sequence shown here is derived from an EMBL/GenBank/DDBJ whole genome shotgun (WGS) entry which is preliminary data.</text>
</comment>
<sequence>MTAFVLTNRLCHQLTRQERLVRGHGRETGRIVMDTQGGFTEIHTRPAHSHVPIDSPDQPFADTLKE</sequence>
<dbReference type="AlphaFoldDB" id="A0A4R5B876"/>
<accession>A0A4R5B876</accession>
<evidence type="ECO:0000313" key="2">
    <source>
        <dbReference type="EMBL" id="TDD81169.1"/>
    </source>
</evidence>
<keyword evidence="3" id="KW-1185">Reference proteome</keyword>